<dbReference type="InterPro" id="IPR011006">
    <property type="entry name" value="CheY-like_superfamily"/>
</dbReference>
<evidence type="ECO:0000256" key="6">
    <source>
        <dbReference type="ARBA" id="ARBA00023015"/>
    </source>
</evidence>
<evidence type="ECO:0000313" key="13">
    <source>
        <dbReference type="EMBL" id="RGJ05282.1"/>
    </source>
</evidence>
<dbReference type="GO" id="GO:0043565">
    <property type="term" value="F:sequence-specific DNA binding"/>
    <property type="evidence" value="ECO:0007669"/>
    <property type="project" value="InterPro"/>
</dbReference>
<evidence type="ECO:0000256" key="8">
    <source>
        <dbReference type="ARBA" id="ARBA00023163"/>
    </source>
</evidence>
<dbReference type="InterPro" id="IPR018060">
    <property type="entry name" value="HTH_AraC"/>
</dbReference>
<keyword evidence="7" id="KW-0238">DNA-binding</keyword>
<dbReference type="PANTHER" id="PTHR42713:SF3">
    <property type="entry name" value="TRANSCRIPTIONAL REGULATORY PROTEIN HPTR"/>
    <property type="match status" value="1"/>
</dbReference>
<dbReference type="SMART" id="SM00342">
    <property type="entry name" value="HTH_ARAC"/>
    <property type="match status" value="1"/>
</dbReference>
<evidence type="ECO:0000256" key="4">
    <source>
        <dbReference type="ARBA" id="ARBA00022553"/>
    </source>
</evidence>
<evidence type="ECO:0000256" key="1">
    <source>
        <dbReference type="ARBA" id="ARBA00004496"/>
    </source>
</evidence>
<dbReference type="InterPro" id="IPR001789">
    <property type="entry name" value="Sig_transdc_resp-reg_receiver"/>
</dbReference>
<sequence length="263" mass="29945">MSETASRKQYDVVVAEDELLILENLVKKINSMSLPFCVKGAFEDGDSALEFIKTNHVDLVITDIKMPFMNGLELSRVLHASYPSIKILIISGYNEFTLAQEAIEYQVKGFLLKPIRQEQLEQALTKLLIELDSENDTFQASVPEHLKTLGKEEIADCVEKYLKENFQKQISMGDISDKLGFAPDYLSHLFKKYHDESPVRYLTALRINYAKQLLIRQPDLDVAVIGEMSGYPDPVYFSKVFKKNTGMWPSQYRAEGGCQVCEL</sequence>
<dbReference type="GO" id="GO:0003700">
    <property type="term" value="F:DNA-binding transcription factor activity"/>
    <property type="evidence" value="ECO:0007669"/>
    <property type="project" value="InterPro"/>
</dbReference>
<feature type="domain" description="Response regulatory" evidence="12">
    <location>
        <begin position="11"/>
        <end position="128"/>
    </location>
</feature>
<name>A0A374P8U4_9FIRM</name>
<evidence type="ECO:0000259" key="11">
    <source>
        <dbReference type="PROSITE" id="PS01124"/>
    </source>
</evidence>
<dbReference type="GO" id="GO:0000160">
    <property type="term" value="P:phosphorelay signal transduction system"/>
    <property type="evidence" value="ECO:0007669"/>
    <property type="project" value="UniProtKB-KW"/>
</dbReference>
<comment type="subcellular location">
    <subcellularLocation>
        <location evidence="1">Cytoplasm</location>
    </subcellularLocation>
</comment>
<dbReference type="PROSITE" id="PS50110">
    <property type="entry name" value="RESPONSE_REGULATORY"/>
    <property type="match status" value="1"/>
</dbReference>
<evidence type="ECO:0000256" key="3">
    <source>
        <dbReference type="ARBA" id="ARBA00022490"/>
    </source>
</evidence>
<evidence type="ECO:0000259" key="12">
    <source>
        <dbReference type="PROSITE" id="PS50110"/>
    </source>
</evidence>
<dbReference type="PANTHER" id="PTHR42713">
    <property type="entry name" value="HISTIDINE KINASE-RELATED"/>
    <property type="match status" value="1"/>
</dbReference>
<keyword evidence="3" id="KW-0963">Cytoplasm</keyword>
<proteinExistence type="predicted"/>
<dbReference type="EMBL" id="QSON01000004">
    <property type="protein sequence ID" value="RGJ05282.1"/>
    <property type="molecule type" value="Genomic_DNA"/>
</dbReference>
<dbReference type="CDD" id="cd17536">
    <property type="entry name" value="REC_YesN-like"/>
    <property type="match status" value="1"/>
</dbReference>
<evidence type="ECO:0000256" key="10">
    <source>
        <dbReference type="PROSITE-ProRule" id="PRU00169"/>
    </source>
</evidence>
<dbReference type="AlphaFoldDB" id="A0A374P8U4"/>
<evidence type="ECO:0000256" key="2">
    <source>
        <dbReference type="ARBA" id="ARBA00018672"/>
    </source>
</evidence>
<feature type="modified residue" description="4-aspartylphosphate" evidence="10">
    <location>
        <position position="63"/>
    </location>
</feature>
<keyword evidence="4 10" id="KW-0597">Phosphoprotein</keyword>
<dbReference type="Gene3D" id="1.10.10.60">
    <property type="entry name" value="Homeodomain-like"/>
    <property type="match status" value="2"/>
</dbReference>
<dbReference type="Pfam" id="PF00072">
    <property type="entry name" value="Response_reg"/>
    <property type="match status" value="1"/>
</dbReference>
<evidence type="ECO:0000256" key="5">
    <source>
        <dbReference type="ARBA" id="ARBA00023012"/>
    </source>
</evidence>
<keyword evidence="5" id="KW-0902">Two-component regulatory system</keyword>
<evidence type="ECO:0000256" key="9">
    <source>
        <dbReference type="ARBA" id="ARBA00024867"/>
    </source>
</evidence>
<organism evidence="13 14">
    <name type="scientific">Hungatella hathewayi</name>
    <dbReference type="NCBI Taxonomy" id="154046"/>
    <lineage>
        <taxon>Bacteria</taxon>
        <taxon>Bacillati</taxon>
        <taxon>Bacillota</taxon>
        <taxon>Clostridia</taxon>
        <taxon>Lachnospirales</taxon>
        <taxon>Lachnospiraceae</taxon>
        <taxon>Hungatella</taxon>
    </lineage>
</organism>
<gene>
    <name evidence="13" type="ORF">DXD79_10305</name>
</gene>
<dbReference type="GO" id="GO:0005737">
    <property type="term" value="C:cytoplasm"/>
    <property type="evidence" value="ECO:0007669"/>
    <property type="project" value="UniProtKB-SubCell"/>
</dbReference>
<dbReference type="Pfam" id="PF12833">
    <property type="entry name" value="HTH_18"/>
    <property type="match status" value="1"/>
</dbReference>
<dbReference type="Proteomes" id="UP000263014">
    <property type="component" value="Unassembled WGS sequence"/>
</dbReference>
<protein>
    <recommendedName>
        <fullName evidence="2">Stage 0 sporulation protein A homolog</fullName>
    </recommendedName>
</protein>
<dbReference type="PROSITE" id="PS01124">
    <property type="entry name" value="HTH_ARAC_FAMILY_2"/>
    <property type="match status" value="1"/>
</dbReference>
<feature type="domain" description="HTH araC/xylS-type" evidence="11">
    <location>
        <begin position="156"/>
        <end position="255"/>
    </location>
</feature>
<dbReference type="InterPro" id="IPR051552">
    <property type="entry name" value="HptR"/>
</dbReference>
<comment type="caution">
    <text evidence="13">The sequence shown here is derived from an EMBL/GenBank/DDBJ whole genome shotgun (WGS) entry which is preliminary data.</text>
</comment>
<dbReference type="InterPro" id="IPR009057">
    <property type="entry name" value="Homeodomain-like_sf"/>
</dbReference>
<comment type="function">
    <text evidence="9">May play the central regulatory role in sporulation. It may be an element of the effector pathway responsible for the activation of sporulation genes in response to nutritional stress. Spo0A may act in concert with spo0H (a sigma factor) to control the expression of some genes that are critical to the sporulation process.</text>
</comment>
<keyword evidence="8" id="KW-0804">Transcription</keyword>
<keyword evidence="6" id="KW-0805">Transcription regulation</keyword>
<dbReference type="SMART" id="SM00448">
    <property type="entry name" value="REC"/>
    <property type="match status" value="1"/>
</dbReference>
<accession>A0A374P8U4</accession>
<reference evidence="13 14" key="1">
    <citation type="submission" date="2018-08" db="EMBL/GenBank/DDBJ databases">
        <title>A genome reference for cultivated species of the human gut microbiota.</title>
        <authorList>
            <person name="Zou Y."/>
            <person name="Xue W."/>
            <person name="Luo G."/>
        </authorList>
    </citation>
    <scope>NUCLEOTIDE SEQUENCE [LARGE SCALE GENOMIC DNA]</scope>
    <source>
        <strain evidence="13 14">TM09-12</strain>
    </source>
</reference>
<dbReference type="Gene3D" id="3.40.50.2300">
    <property type="match status" value="1"/>
</dbReference>
<dbReference type="RefSeq" id="WP_117631143.1">
    <property type="nucleotide sequence ID" value="NZ_QSON01000004.1"/>
</dbReference>
<evidence type="ECO:0000256" key="7">
    <source>
        <dbReference type="ARBA" id="ARBA00023125"/>
    </source>
</evidence>
<dbReference type="SUPFAM" id="SSF46689">
    <property type="entry name" value="Homeodomain-like"/>
    <property type="match status" value="2"/>
</dbReference>
<evidence type="ECO:0000313" key="14">
    <source>
        <dbReference type="Proteomes" id="UP000263014"/>
    </source>
</evidence>
<dbReference type="SUPFAM" id="SSF52172">
    <property type="entry name" value="CheY-like"/>
    <property type="match status" value="1"/>
</dbReference>